<dbReference type="Gene3D" id="1.10.260.40">
    <property type="entry name" value="lambda repressor-like DNA-binding domains"/>
    <property type="match status" value="1"/>
</dbReference>
<dbReference type="EMBL" id="BAAAHE010000005">
    <property type="protein sequence ID" value="GAA0605888.1"/>
    <property type="molecule type" value="Genomic_DNA"/>
</dbReference>
<proteinExistence type="predicted"/>
<dbReference type="Proteomes" id="UP001500957">
    <property type="component" value="Unassembled WGS sequence"/>
</dbReference>
<keyword evidence="3" id="KW-1185">Reference proteome</keyword>
<evidence type="ECO:0000313" key="3">
    <source>
        <dbReference type="Proteomes" id="UP001500957"/>
    </source>
</evidence>
<dbReference type="InterPro" id="IPR010982">
    <property type="entry name" value="Lambda_DNA-bd_dom_sf"/>
</dbReference>
<dbReference type="InterPro" id="IPR001387">
    <property type="entry name" value="Cro/C1-type_HTH"/>
</dbReference>
<organism evidence="2 3">
    <name type="scientific">Sporichthya brevicatena</name>
    <dbReference type="NCBI Taxonomy" id="171442"/>
    <lineage>
        <taxon>Bacteria</taxon>
        <taxon>Bacillati</taxon>
        <taxon>Actinomycetota</taxon>
        <taxon>Actinomycetes</taxon>
        <taxon>Sporichthyales</taxon>
        <taxon>Sporichthyaceae</taxon>
        <taxon>Sporichthya</taxon>
    </lineage>
</organism>
<comment type="caution">
    <text evidence="2">The sequence shown here is derived from an EMBL/GenBank/DDBJ whole genome shotgun (WGS) entry which is preliminary data.</text>
</comment>
<feature type="domain" description="HTH cro/C1-type" evidence="1">
    <location>
        <begin position="12"/>
        <end position="66"/>
    </location>
</feature>
<evidence type="ECO:0000259" key="1">
    <source>
        <dbReference type="PROSITE" id="PS50943"/>
    </source>
</evidence>
<dbReference type="SUPFAM" id="SSF47413">
    <property type="entry name" value="lambda repressor-like DNA-binding domains"/>
    <property type="match status" value="1"/>
</dbReference>
<sequence length="81" mass="8690">MADRTGSFASAVRTRRVALGLRQDELADLAGVSERFVYALEAGKTTARLDKVLPVLAALGLHLELCRGARDHIDVAADLQS</sequence>
<accession>A0ABP3RAM2</accession>
<dbReference type="NCBIfam" id="TIGR03070">
    <property type="entry name" value="couple_hipB"/>
    <property type="match status" value="1"/>
</dbReference>
<gene>
    <name evidence="2" type="ORF">GCM10009547_04740</name>
</gene>
<dbReference type="CDD" id="cd00093">
    <property type="entry name" value="HTH_XRE"/>
    <property type="match status" value="1"/>
</dbReference>
<dbReference type="PROSITE" id="PS50943">
    <property type="entry name" value="HTH_CROC1"/>
    <property type="match status" value="1"/>
</dbReference>
<dbReference type="Pfam" id="PF01381">
    <property type="entry name" value="HTH_3"/>
    <property type="match status" value="1"/>
</dbReference>
<dbReference type="InterPro" id="IPR017507">
    <property type="entry name" value="Tscrpt_reg_HipB-like"/>
</dbReference>
<name>A0ABP3RAM2_9ACTN</name>
<dbReference type="RefSeq" id="WP_344601184.1">
    <property type="nucleotide sequence ID" value="NZ_BAAAHE010000005.1"/>
</dbReference>
<dbReference type="SMART" id="SM00530">
    <property type="entry name" value="HTH_XRE"/>
    <property type="match status" value="1"/>
</dbReference>
<reference evidence="3" key="1">
    <citation type="journal article" date="2019" name="Int. J. Syst. Evol. Microbiol.">
        <title>The Global Catalogue of Microorganisms (GCM) 10K type strain sequencing project: providing services to taxonomists for standard genome sequencing and annotation.</title>
        <authorList>
            <consortium name="The Broad Institute Genomics Platform"/>
            <consortium name="The Broad Institute Genome Sequencing Center for Infectious Disease"/>
            <person name="Wu L."/>
            <person name="Ma J."/>
        </authorList>
    </citation>
    <scope>NUCLEOTIDE SEQUENCE [LARGE SCALE GENOMIC DNA]</scope>
    <source>
        <strain evidence="3">JCM 10671</strain>
    </source>
</reference>
<protein>
    <recommendedName>
        <fullName evidence="1">HTH cro/C1-type domain-containing protein</fullName>
    </recommendedName>
</protein>
<evidence type="ECO:0000313" key="2">
    <source>
        <dbReference type="EMBL" id="GAA0605888.1"/>
    </source>
</evidence>